<dbReference type="PANTHER" id="PTHR48111">
    <property type="entry name" value="REGULATOR OF RPOS"/>
    <property type="match status" value="1"/>
</dbReference>
<dbReference type="GO" id="GO:0032993">
    <property type="term" value="C:protein-DNA complex"/>
    <property type="evidence" value="ECO:0007669"/>
    <property type="project" value="TreeGrafter"/>
</dbReference>
<dbReference type="GO" id="GO:0000156">
    <property type="term" value="F:phosphorelay response regulator activity"/>
    <property type="evidence" value="ECO:0007669"/>
    <property type="project" value="TreeGrafter"/>
</dbReference>
<dbReference type="InterPro" id="IPR000595">
    <property type="entry name" value="cNMP-bd_dom"/>
</dbReference>
<keyword evidence="3" id="KW-0805">Transcription regulation</keyword>
<dbReference type="PROSITE" id="PS50110">
    <property type="entry name" value="RESPONSE_REGULATORY"/>
    <property type="match status" value="1"/>
</dbReference>
<evidence type="ECO:0000256" key="5">
    <source>
        <dbReference type="ARBA" id="ARBA00023163"/>
    </source>
</evidence>
<dbReference type="Gene3D" id="2.60.120.10">
    <property type="entry name" value="Jelly Rolls"/>
    <property type="match status" value="1"/>
</dbReference>
<evidence type="ECO:0000256" key="3">
    <source>
        <dbReference type="ARBA" id="ARBA00023015"/>
    </source>
</evidence>
<feature type="domain" description="HTH crp-type" evidence="9">
    <location>
        <begin position="273"/>
        <end position="342"/>
    </location>
</feature>
<dbReference type="GO" id="GO:0006355">
    <property type="term" value="P:regulation of DNA-templated transcription"/>
    <property type="evidence" value="ECO:0007669"/>
    <property type="project" value="InterPro"/>
</dbReference>
<dbReference type="eggNOG" id="COG0745">
    <property type="taxonomic scope" value="Bacteria"/>
</dbReference>
<dbReference type="InterPro" id="IPR036390">
    <property type="entry name" value="WH_DNA-bd_sf"/>
</dbReference>
<dbReference type="SMART" id="SM00419">
    <property type="entry name" value="HTH_CRP"/>
    <property type="match status" value="1"/>
</dbReference>
<gene>
    <name evidence="10" type="ordered locus">ZPR_2015</name>
</gene>
<dbReference type="InterPro" id="IPR018490">
    <property type="entry name" value="cNMP-bd_dom_sf"/>
</dbReference>
<name>D5BA42_ZUNPS</name>
<dbReference type="GO" id="GO:0000976">
    <property type="term" value="F:transcription cis-regulatory region binding"/>
    <property type="evidence" value="ECO:0007669"/>
    <property type="project" value="TreeGrafter"/>
</dbReference>
<evidence type="ECO:0000259" key="8">
    <source>
        <dbReference type="PROSITE" id="PS50110"/>
    </source>
</evidence>
<keyword evidence="4" id="KW-0238">DNA-binding</keyword>
<sequence>MILLIEDDMVLRENTAEILELQDYEVITAPNGKIGIEKAIEHIPDIIICDIMMPEVDGYGVLQSLSSNTKTHHIPFIFLSAKTEHKEIRMGMNMGADDYLTKPFDENELVEVIETRLKKANLVSQVFVAESSKKDPAEGDIRNLNELKNFFDDEGEVEEFKAKDSIFEVGDHSNYVYLILEGTIKTFQRDEEGKELVTGLYKPDDFLGFTSLAENYPHQESAVAVKDTKLVKILKYKLKEILEQNRNVSLELINMLTDNLSVIKQQLLIMAYSTVRKKTAQTILQFAEILGKKSQEDIRITRSDLASVAGIAIETLIRTLSAFKKEGLIEIEGRVIRVLDLHRLELVD</sequence>
<evidence type="ECO:0000259" key="7">
    <source>
        <dbReference type="PROSITE" id="PS50042"/>
    </source>
</evidence>
<evidence type="ECO:0000313" key="11">
    <source>
        <dbReference type="Proteomes" id="UP000001654"/>
    </source>
</evidence>
<dbReference type="PROSITE" id="PS50042">
    <property type="entry name" value="CNMP_BINDING_3"/>
    <property type="match status" value="1"/>
</dbReference>
<dbReference type="HOGENOM" id="CLU_000445_70_2_10"/>
<dbReference type="OrthoDB" id="9127033at2"/>
<dbReference type="STRING" id="655815.ZPR_2015"/>
<feature type="modified residue" description="4-aspartylphosphate" evidence="6">
    <location>
        <position position="50"/>
    </location>
</feature>
<dbReference type="RefSeq" id="WP_013071443.1">
    <property type="nucleotide sequence ID" value="NC_014041.1"/>
</dbReference>
<dbReference type="Proteomes" id="UP000001654">
    <property type="component" value="Chromosome"/>
</dbReference>
<organism evidence="10 11">
    <name type="scientific">Zunongwangia profunda (strain DSM 18752 / CCTCC AB 206139 / SM-A87)</name>
    <name type="common">Wangia profunda</name>
    <dbReference type="NCBI Taxonomy" id="655815"/>
    <lineage>
        <taxon>Bacteria</taxon>
        <taxon>Pseudomonadati</taxon>
        <taxon>Bacteroidota</taxon>
        <taxon>Flavobacteriia</taxon>
        <taxon>Flavobacteriales</taxon>
        <taxon>Flavobacteriaceae</taxon>
        <taxon>Zunongwangia</taxon>
    </lineage>
</organism>
<keyword evidence="2" id="KW-0902">Two-component regulatory system</keyword>
<keyword evidence="5" id="KW-0804">Transcription</keyword>
<evidence type="ECO:0000259" key="9">
    <source>
        <dbReference type="PROSITE" id="PS51063"/>
    </source>
</evidence>
<dbReference type="CDD" id="cd00038">
    <property type="entry name" value="CAP_ED"/>
    <property type="match status" value="1"/>
</dbReference>
<dbReference type="PANTHER" id="PTHR48111:SF4">
    <property type="entry name" value="DNA-BINDING DUAL TRANSCRIPTIONAL REGULATOR OMPR"/>
    <property type="match status" value="1"/>
</dbReference>
<dbReference type="EMBL" id="CP001650">
    <property type="protein sequence ID" value="ADF52340.1"/>
    <property type="molecule type" value="Genomic_DNA"/>
</dbReference>
<dbReference type="eggNOG" id="COG0664">
    <property type="taxonomic scope" value="Bacteria"/>
</dbReference>
<dbReference type="PRINTS" id="PR00034">
    <property type="entry name" value="HTHCRP"/>
</dbReference>
<keyword evidence="11" id="KW-1185">Reference proteome</keyword>
<dbReference type="InterPro" id="IPR001789">
    <property type="entry name" value="Sig_transdc_resp-reg_receiver"/>
</dbReference>
<evidence type="ECO:0000313" key="10">
    <source>
        <dbReference type="EMBL" id="ADF52340.1"/>
    </source>
</evidence>
<dbReference type="InterPro" id="IPR014710">
    <property type="entry name" value="RmlC-like_jellyroll"/>
</dbReference>
<dbReference type="KEGG" id="zpr:ZPR_2015"/>
<dbReference type="SMART" id="SM00448">
    <property type="entry name" value="REC"/>
    <property type="match status" value="1"/>
</dbReference>
<dbReference type="CDD" id="cd17574">
    <property type="entry name" value="REC_OmpR"/>
    <property type="match status" value="1"/>
</dbReference>
<dbReference type="AlphaFoldDB" id="D5BA42"/>
<dbReference type="GO" id="GO:0005829">
    <property type="term" value="C:cytosol"/>
    <property type="evidence" value="ECO:0007669"/>
    <property type="project" value="TreeGrafter"/>
</dbReference>
<reference evidence="10 11" key="1">
    <citation type="journal article" date="2010" name="BMC Genomics">
        <title>The complete genome of Zunongwangia profunda SM-A87 reveals its adaptation to the deep-sea environment and ecological role in sedimentary organic nitrogen degradation.</title>
        <authorList>
            <person name="Qin Q.L."/>
            <person name="Zhang X.Y."/>
            <person name="Wang X.M."/>
            <person name="Liu G.M."/>
            <person name="Chen X.L."/>
            <person name="Xie B.B."/>
            <person name="Dang H.Y."/>
            <person name="Zhou B.C."/>
            <person name="Yu J."/>
            <person name="Zhang Y.Z."/>
        </authorList>
    </citation>
    <scope>NUCLEOTIDE SEQUENCE [LARGE SCALE GENOMIC DNA]</scope>
    <source>
        <strain evidence="11">DSM 18752 / CCTCC AB 206139 / SM-A87</strain>
    </source>
</reference>
<dbReference type="SUPFAM" id="SSF51206">
    <property type="entry name" value="cAMP-binding domain-like"/>
    <property type="match status" value="1"/>
</dbReference>
<dbReference type="PROSITE" id="PS51063">
    <property type="entry name" value="HTH_CRP_2"/>
    <property type="match status" value="1"/>
</dbReference>
<dbReference type="InterPro" id="IPR012318">
    <property type="entry name" value="HTH_CRP"/>
</dbReference>
<dbReference type="SMART" id="SM00100">
    <property type="entry name" value="cNMP"/>
    <property type="match status" value="1"/>
</dbReference>
<proteinExistence type="predicted"/>
<feature type="domain" description="Cyclic nucleotide-binding" evidence="7">
    <location>
        <begin position="160"/>
        <end position="242"/>
    </location>
</feature>
<dbReference type="SUPFAM" id="SSF52172">
    <property type="entry name" value="CheY-like"/>
    <property type="match status" value="1"/>
</dbReference>
<dbReference type="InterPro" id="IPR011006">
    <property type="entry name" value="CheY-like_superfamily"/>
</dbReference>
<dbReference type="Gene3D" id="1.10.10.10">
    <property type="entry name" value="Winged helix-like DNA-binding domain superfamily/Winged helix DNA-binding domain"/>
    <property type="match status" value="1"/>
</dbReference>
<dbReference type="InterPro" id="IPR036388">
    <property type="entry name" value="WH-like_DNA-bd_sf"/>
</dbReference>
<accession>D5BA42</accession>
<dbReference type="Gene3D" id="3.40.50.2300">
    <property type="match status" value="1"/>
</dbReference>
<dbReference type="Pfam" id="PF13545">
    <property type="entry name" value="HTH_Crp_2"/>
    <property type="match status" value="1"/>
</dbReference>
<evidence type="ECO:0000256" key="4">
    <source>
        <dbReference type="ARBA" id="ARBA00023125"/>
    </source>
</evidence>
<evidence type="ECO:0000256" key="1">
    <source>
        <dbReference type="ARBA" id="ARBA00022553"/>
    </source>
</evidence>
<feature type="domain" description="Response regulatory" evidence="8">
    <location>
        <begin position="1"/>
        <end position="117"/>
    </location>
</feature>
<evidence type="ECO:0000256" key="2">
    <source>
        <dbReference type="ARBA" id="ARBA00023012"/>
    </source>
</evidence>
<evidence type="ECO:0000256" key="6">
    <source>
        <dbReference type="PROSITE-ProRule" id="PRU00169"/>
    </source>
</evidence>
<dbReference type="SUPFAM" id="SSF46785">
    <property type="entry name" value="Winged helix' DNA-binding domain"/>
    <property type="match status" value="1"/>
</dbReference>
<dbReference type="Pfam" id="PF00072">
    <property type="entry name" value="Response_reg"/>
    <property type="match status" value="1"/>
</dbReference>
<protein>
    <submittedName>
        <fullName evidence="10">Diguanylate phosphodiesterase (EAL domain) with Response Regulator Receiver modulation</fullName>
    </submittedName>
</protein>
<dbReference type="InterPro" id="IPR039420">
    <property type="entry name" value="WalR-like"/>
</dbReference>
<keyword evidence="1 6" id="KW-0597">Phosphoprotein</keyword>
<dbReference type="Pfam" id="PF00027">
    <property type="entry name" value="cNMP_binding"/>
    <property type="match status" value="1"/>
</dbReference>